<feature type="signal peptide" evidence="1">
    <location>
        <begin position="1"/>
        <end position="19"/>
    </location>
</feature>
<evidence type="ECO:0000256" key="1">
    <source>
        <dbReference type="SAM" id="SignalP"/>
    </source>
</evidence>
<dbReference type="VEuPathDB" id="VectorBase:AFUN2_013763"/>
<evidence type="ECO:0008006" key="3">
    <source>
        <dbReference type="Google" id="ProtNLM"/>
    </source>
</evidence>
<dbReference type="VEuPathDB" id="VectorBase:AFUN020951"/>
<evidence type="ECO:0000313" key="2">
    <source>
        <dbReference type="EnsemblMetazoa" id="AFUN020951-PA"/>
    </source>
</evidence>
<sequence length="129" mass="14749">MKVLGWLVVVCATFTFALGSFVECDLDLEDAKIISQLPEECQHVDDTTKALMLEEATSFKLFHEKLLNYEASKAPNSDEEIHMDMDFRNALYGTVELHTCLSVNETVHLYLRCLIDKRSQMMDLIEQAT</sequence>
<keyword evidence="1" id="KW-0732">Signal</keyword>
<name>A0A4Y0BSM7_ANOFN</name>
<proteinExistence type="predicted"/>
<reference evidence="2" key="1">
    <citation type="submission" date="2020-05" db="UniProtKB">
        <authorList>
            <consortium name="EnsemblMetazoa"/>
        </authorList>
    </citation>
    <scope>IDENTIFICATION</scope>
    <source>
        <strain evidence="2">FUMOZ</strain>
    </source>
</reference>
<dbReference type="AlphaFoldDB" id="A0A4Y0BSM7"/>
<dbReference type="EnsemblMetazoa" id="AFUN020951-RA">
    <property type="protein sequence ID" value="AFUN020951-PA"/>
    <property type="gene ID" value="AFUN020951"/>
</dbReference>
<protein>
    <recommendedName>
        <fullName evidence="3">Secreted protein</fullName>
    </recommendedName>
</protein>
<feature type="chain" id="PRO_5021474973" description="Secreted protein" evidence="1">
    <location>
        <begin position="20"/>
        <end position="129"/>
    </location>
</feature>
<organism evidence="2">
    <name type="scientific">Anopheles funestus</name>
    <name type="common">African malaria mosquito</name>
    <dbReference type="NCBI Taxonomy" id="62324"/>
    <lineage>
        <taxon>Eukaryota</taxon>
        <taxon>Metazoa</taxon>
        <taxon>Ecdysozoa</taxon>
        <taxon>Arthropoda</taxon>
        <taxon>Hexapoda</taxon>
        <taxon>Insecta</taxon>
        <taxon>Pterygota</taxon>
        <taxon>Neoptera</taxon>
        <taxon>Endopterygota</taxon>
        <taxon>Diptera</taxon>
        <taxon>Nematocera</taxon>
        <taxon>Culicoidea</taxon>
        <taxon>Culicidae</taxon>
        <taxon>Anophelinae</taxon>
        <taxon>Anopheles</taxon>
    </lineage>
</organism>
<accession>A0A4Y0BSM7</accession>